<dbReference type="AlphaFoldDB" id="A0A3E3E0F3"/>
<sequence length="93" mass="10065">MLTGTLKKVTGYTGFNDSNVSEQSGYYLPFLYDGEQEAKMYVKSSTKQAVIDKAPTVNVAFLGATKTTAQKAILSIVVGDQTTKVNMNGITFE</sequence>
<organism evidence="1 2">
    <name type="scientific">Faecalicoccus pleomorphus</name>
    <dbReference type="NCBI Taxonomy" id="1323"/>
    <lineage>
        <taxon>Bacteria</taxon>
        <taxon>Bacillati</taxon>
        <taxon>Bacillota</taxon>
        <taxon>Erysipelotrichia</taxon>
        <taxon>Erysipelotrichales</taxon>
        <taxon>Erysipelotrichaceae</taxon>
        <taxon>Faecalicoccus</taxon>
    </lineage>
</organism>
<dbReference type="RefSeq" id="WP_117446750.1">
    <property type="nucleotide sequence ID" value="NZ_JBFBOW010000001.1"/>
</dbReference>
<name>A0A3E3E0F3_9FIRM</name>
<proteinExistence type="predicted"/>
<reference evidence="1 2" key="1">
    <citation type="submission" date="2018-08" db="EMBL/GenBank/DDBJ databases">
        <title>A genome reference for cultivated species of the human gut microbiota.</title>
        <authorList>
            <person name="Zou Y."/>
            <person name="Xue W."/>
            <person name="Luo G."/>
        </authorList>
    </citation>
    <scope>NUCLEOTIDE SEQUENCE [LARGE SCALE GENOMIC DNA]</scope>
    <source>
        <strain evidence="1 2">TF08-11</strain>
    </source>
</reference>
<protein>
    <submittedName>
        <fullName evidence="1">Uncharacterized protein</fullName>
    </submittedName>
</protein>
<gene>
    <name evidence="1" type="ORF">DXC78_09215</name>
</gene>
<evidence type="ECO:0000313" key="1">
    <source>
        <dbReference type="EMBL" id="RGD74806.1"/>
    </source>
</evidence>
<dbReference type="Proteomes" id="UP000260721">
    <property type="component" value="Unassembled WGS sequence"/>
</dbReference>
<evidence type="ECO:0000313" key="2">
    <source>
        <dbReference type="Proteomes" id="UP000260721"/>
    </source>
</evidence>
<dbReference type="EMBL" id="QUSK01000021">
    <property type="protein sequence ID" value="RGD74806.1"/>
    <property type="molecule type" value="Genomic_DNA"/>
</dbReference>
<accession>A0A3E3E0F3</accession>
<comment type="caution">
    <text evidence="1">The sequence shown here is derived from an EMBL/GenBank/DDBJ whole genome shotgun (WGS) entry which is preliminary data.</text>
</comment>